<evidence type="ECO:0000259" key="18">
    <source>
        <dbReference type="SMART" id="SM01263"/>
    </source>
</evidence>
<dbReference type="FunFam" id="3.30.2010.30:FF:000001">
    <property type="entry name" value="Leukotriene A(4) hydrolase"/>
    <property type="match status" value="1"/>
</dbReference>
<evidence type="ECO:0000256" key="4">
    <source>
        <dbReference type="ARBA" id="ARBA00010136"/>
    </source>
</evidence>
<feature type="binding site" evidence="17">
    <location>
        <position position="307"/>
    </location>
    <ligand>
        <name>Zn(2+)</name>
        <dbReference type="ChEBI" id="CHEBI:29105"/>
        <note>catalytic</note>
    </ligand>
</feature>
<feature type="binding site" evidence="17">
    <location>
        <position position="303"/>
    </location>
    <ligand>
        <name>Zn(2+)</name>
        <dbReference type="ChEBI" id="CHEBI:29105"/>
        <note>catalytic</note>
    </ligand>
</feature>
<dbReference type="InterPro" id="IPR038502">
    <property type="entry name" value="M1_LTA-4_hydro/amino_C_sf"/>
</dbReference>
<evidence type="ECO:0000256" key="2">
    <source>
        <dbReference type="ARBA" id="ARBA00002142"/>
    </source>
</evidence>
<feature type="active site" description="Proton donor" evidence="15">
    <location>
        <position position="391"/>
    </location>
</feature>
<evidence type="ECO:0000256" key="10">
    <source>
        <dbReference type="ARBA" id="ARBA00022833"/>
    </source>
</evidence>
<comment type="catalytic activity">
    <reaction evidence="1">
        <text>an epoxide + H2O = an ethanediol</text>
        <dbReference type="Rhea" id="RHEA:19037"/>
        <dbReference type="ChEBI" id="CHEBI:15377"/>
        <dbReference type="ChEBI" id="CHEBI:32955"/>
        <dbReference type="ChEBI" id="CHEBI:140594"/>
        <dbReference type="EC" id="3.3.2.10"/>
    </reaction>
</comment>
<dbReference type="InterPro" id="IPR016024">
    <property type="entry name" value="ARM-type_fold"/>
</dbReference>
<evidence type="ECO:0000256" key="11">
    <source>
        <dbReference type="ARBA" id="ARBA00023049"/>
    </source>
</evidence>
<dbReference type="GO" id="GO:0005829">
    <property type="term" value="C:cytosol"/>
    <property type="evidence" value="ECO:0007669"/>
    <property type="project" value="TreeGrafter"/>
</dbReference>
<dbReference type="SUPFAM" id="SSF63737">
    <property type="entry name" value="Leukotriene A4 hydrolase N-terminal domain"/>
    <property type="match status" value="1"/>
</dbReference>
<dbReference type="Gramene" id="OIT39370">
    <property type="protein sequence ID" value="OIT39370"/>
    <property type="gene ID" value="A4A49_03622"/>
</dbReference>
<dbReference type="Pfam" id="PF01433">
    <property type="entry name" value="Peptidase_M1"/>
    <property type="match status" value="1"/>
</dbReference>
<dbReference type="Gene3D" id="1.10.390.10">
    <property type="entry name" value="Neutral Protease Domain 2"/>
    <property type="match status" value="1"/>
</dbReference>
<dbReference type="PANTHER" id="PTHR45726:SF3">
    <property type="entry name" value="LEUKOTRIENE A-4 HYDROLASE"/>
    <property type="match status" value="1"/>
</dbReference>
<dbReference type="PANTHER" id="PTHR45726">
    <property type="entry name" value="LEUKOTRIENE A-4 HYDROLASE"/>
    <property type="match status" value="1"/>
</dbReference>
<evidence type="ECO:0000313" key="19">
    <source>
        <dbReference type="EMBL" id="OIT39370.1"/>
    </source>
</evidence>
<dbReference type="Proteomes" id="UP000187609">
    <property type="component" value="Unassembled WGS sequence"/>
</dbReference>
<dbReference type="STRING" id="49451.A0A314LCB7"/>
<dbReference type="GO" id="GO:0008237">
    <property type="term" value="F:metallopeptidase activity"/>
    <property type="evidence" value="ECO:0007669"/>
    <property type="project" value="UniProtKB-KW"/>
</dbReference>
<comment type="caution">
    <text evidence="19">The sequence shown here is derived from an EMBL/GenBank/DDBJ whole genome shotgun (WGS) entry which is preliminary data.</text>
</comment>
<organism evidence="19 20">
    <name type="scientific">Nicotiana attenuata</name>
    <name type="common">Coyote tobacco</name>
    <dbReference type="NCBI Taxonomy" id="49451"/>
    <lineage>
        <taxon>Eukaryota</taxon>
        <taxon>Viridiplantae</taxon>
        <taxon>Streptophyta</taxon>
        <taxon>Embryophyta</taxon>
        <taxon>Tracheophyta</taxon>
        <taxon>Spermatophyta</taxon>
        <taxon>Magnoliopsida</taxon>
        <taxon>eudicotyledons</taxon>
        <taxon>Gunneridae</taxon>
        <taxon>Pentapetalae</taxon>
        <taxon>asterids</taxon>
        <taxon>lamiids</taxon>
        <taxon>Solanales</taxon>
        <taxon>Solanaceae</taxon>
        <taxon>Nicotianoideae</taxon>
        <taxon>Nicotianeae</taxon>
        <taxon>Nicotiana</taxon>
    </lineage>
</organism>
<dbReference type="EC" id="3.3.2.10" evidence="5"/>
<keyword evidence="11" id="KW-0482">Metalloprotease</keyword>
<evidence type="ECO:0000256" key="3">
    <source>
        <dbReference type="ARBA" id="ARBA00004496"/>
    </source>
</evidence>
<feature type="binding site" evidence="16">
    <location>
        <begin position="274"/>
        <end position="279"/>
    </location>
    <ligand>
        <name>a peptide</name>
        <dbReference type="ChEBI" id="CHEBI:60466"/>
    </ligand>
</feature>
<keyword evidence="6" id="KW-0963">Cytoplasm</keyword>
<feature type="binding site" evidence="16">
    <location>
        <begin position="560"/>
        <end position="562"/>
    </location>
    <ligand>
        <name>a peptide</name>
        <dbReference type="ChEBI" id="CHEBI:60466"/>
    </ligand>
</feature>
<dbReference type="SMR" id="A0A314LCB7"/>
<dbReference type="GO" id="GO:0008270">
    <property type="term" value="F:zinc ion binding"/>
    <property type="evidence" value="ECO:0007669"/>
    <property type="project" value="InterPro"/>
</dbReference>
<dbReference type="InterPro" id="IPR049980">
    <property type="entry name" value="LTA4H_cat"/>
</dbReference>
<feature type="active site" description="Proton acceptor" evidence="15">
    <location>
        <position position="304"/>
    </location>
</feature>
<dbReference type="Pfam" id="PF17900">
    <property type="entry name" value="Peptidase_M1_N"/>
    <property type="match status" value="1"/>
</dbReference>
<dbReference type="PRINTS" id="PR00756">
    <property type="entry name" value="ALADIPTASE"/>
</dbReference>
<proteinExistence type="inferred from homology"/>
<dbReference type="InterPro" id="IPR045357">
    <property type="entry name" value="Aminopeptidase_N-like_N"/>
</dbReference>
<reference evidence="19" key="1">
    <citation type="submission" date="2016-11" db="EMBL/GenBank/DDBJ databases">
        <title>The genome of Nicotiana attenuata.</title>
        <authorList>
            <person name="Xu S."/>
            <person name="Brockmoeller T."/>
            <person name="Gaquerel E."/>
            <person name="Navarro A."/>
            <person name="Kuhl H."/>
            <person name="Gase K."/>
            <person name="Ling Z."/>
            <person name="Zhou W."/>
            <person name="Kreitzer C."/>
            <person name="Stanke M."/>
            <person name="Tang H."/>
            <person name="Lyons E."/>
            <person name="Pandey P."/>
            <person name="Pandey S.P."/>
            <person name="Timmermann B."/>
            <person name="Baldwin I.T."/>
        </authorList>
    </citation>
    <scope>NUCLEOTIDE SEQUENCE [LARGE SCALE GENOMIC DNA]</scope>
    <source>
        <strain evidence="19">UT</strain>
    </source>
</reference>
<evidence type="ECO:0000256" key="8">
    <source>
        <dbReference type="ARBA" id="ARBA00022723"/>
    </source>
</evidence>
<dbReference type="Gene3D" id="2.60.40.1730">
    <property type="entry name" value="tricorn interacting facor f3 domain"/>
    <property type="match status" value="1"/>
</dbReference>
<keyword evidence="9" id="KW-0378">Hydrolase</keyword>
<evidence type="ECO:0000256" key="9">
    <source>
        <dbReference type="ARBA" id="ARBA00022801"/>
    </source>
</evidence>
<evidence type="ECO:0000256" key="7">
    <source>
        <dbReference type="ARBA" id="ARBA00022670"/>
    </source>
</evidence>
<dbReference type="SMART" id="SM01263">
    <property type="entry name" value="Leuk-A4-hydro_C"/>
    <property type="match status" value="1"/>
</dbReference>
<feature type="binding site" evidence="17">
    <location>
        <position position="326"/>
    </location>
    <ligand>
        <name>Zn(2+)</name>
        <dbReference type="ChEBI" id="CHEBI:29105"/>
        <note>catalytic</note>
    </ligand>
</feature>
<keyword evidence="10 17" id="KW-0862">Zinc</keyword>
<keyword evidence="20" id="KW-1185">Reference proteome</keyword>
<dbReference type="InterPro" id="IPR034015">
    <property type="entry name" value="M1_LTA4H"/>
</dbReference>
<evidence type="ECO:0000256" key="1">
    <source>
        <dbReference type="ARBA" id="ARBA00001268"/>
    </source>
</evidence>
<dbReference type="EMBL" id="MJEQ01000115">
    <property type="protein sequence ID" value="OIT39370.1"/>
    <property type="molecule type" value="Genomic_DNA"/>
</dbReference>
<dbReference type="GO" id="GO:0006508">
    <property type="term" value="P:proteolysis"/>
    <property type="evidence" value="ECO:0007669"/>
    <property type="project" value="UniProtKB-KW"/>
</dbReference>
<dbReference type="GO" id="GO:0004301">
    <property type="term" value="F:epoxide hydrolase activity"/>
    <property type="evidence" value="ECO:0007669"/>
    <property type="project" value="UniProtKB-EC"/>
</dbReference>
<evidence type="ECO:0000256" key="12">
    <source>
        <dbReference type="ARBA" id="ARBA00030177"/>
    </source>
</evidence>
<dbReference type="InterPro" id="IPR001930">
    <property type="entry name" value="Peptidase_M1"/>
</dbReference>
<dbReference type="CDD" id="cd09599">
    <property type="entry name" value="M1_LTA4H"/>
    <property type="match status" value="1"/>
</dbReference>
<evidence type="ECO:0000256" key="13">
    <source>
        <dbReference type="ARBA" id="ARBA00031416"/>
    </source>
</evidence>
<sequence>MAPIDPHSFTDSAHPLTTHISLTLFFDFPSSTISSATLLSLPTPYTGPLTFDTRSLSVSSVLDPLSLSPLPFSLSPDSPILGQSLTVSLSNQNQILILSKTSPSSSALQWLSPPQTFNKTHPFVYTQCQSIHARSIFPCQDTPAARVKYAAKLNIPRQLSAVMAARHVERRDPLPSEAQGVCEDSAWCGDDRVVEEFVMEQPIPPYLFAFAVGELGFREVGPRTRVYAEAVPAVLDAAAKEFAGTEEMIQVGEKLFGPYDWERFDLLVLPPSFPYGGMENPRMVFLTPTVIKGDASGAQVVAHELAHSWTGNLITNKNNDHFWLNEGFTTYAERRIVEVVQGEDIAALNIGIGWRGLVEEMERFKDNMEFTKLKTNQAGVDPDDVYSQVPYEKGFQFLWRIERQIGRPAFDDFLKKYIATFKFQSIDTDMFLNFLKANVPGIENEIDLKLWTEGTGIPPDAMEPVSNIYSKIVLLANEFKLGRMPREDEVADWKGQEWELYLENLPKSVEASQVTALDARYHLSESKDYEVRVAFLQLAISARCRDYYGEVEKTLKEVGRMKYLRPLYTALVQGAGKEEEKVFARRVFTEACDCYHPIAQGVAEAILAKHA</sequence>
<dbReference type="Pfam" id="PF09127">
    <property type="entry name" value="Leuk-A4-hydro_C"/>
    <property type="match status" value="1"/>
</dbReference>
<dbReference type="KEGG" id="nau:109238181"/>
<dbReference type="InterPro" id="IPR042097">
    <property type="entry name" value="Aminopeptidase_N-like_N_sf"/>
</dbReference>
<gene>
    <name evidence="19" type="primary">LKHA4_0</name>
    <name evidence="19" type="ORF">A4A49_03622</name>
</gene>
<keyword evidence="7" id="KW-0645">Protease</keyword>
<dbReference type="FunFam" id="1.10.390.10:FF:000003">
    <property type="entry name" value="Leukotriene A(4) hydrolase"/>
    <property type="match status" value="1"/>
</dbReference>
<evidence type="ECO:0000313" key="20">
    <source>
        <dbReference type="Proteomes" id="UP000187609"/>
    </source>
</evidence>
<feature type="domain" description="Peptidase M1 leukotriene A4 hydrolase/aminopeptidase C-terminal" evidence="18">
    <location>
        <begin position="467"/>
        <end position="607"/>
    </location>
</feature>
<feature type="binding site" evidence="16">
    <location>
        <begin position="127"/>
        <end position="129"/>
    </location>
    <ligand>
        <name>a peptide</name>
        <dbReference type="ChEBI" id="CHEBI:60466"/>
    </ligand>
</feature>
<dbReference type="InterPro" id="IPR015211">
    <property type="entry name" value="Peptidase_M1_C"/>
</dbReference>
<evidence type="ECO:0000256" key="6">
    <source>
        <dbReference type="ARBA" id="ARBA00022490"/>
    </source>
</evidence>
<dbReference type="InterPro" id="IPR027268">
    <property type="entry name" value="Peptidase_M4/M1_CTD_sf"/>
</dbReference>
<protein>
    <recommendedName>
        <fullName evidence="14">Leucine aminopeptidase</fullName>
        <ecNumber evidence="5">3.3.2.10</ecNumber>
    </recommendedName>
    <alternativeName>
        <fullName evidence="12">Epoxide hydrolase</fullName>
    </alternativeName>
    <alternativeName>
        <fullName evidence="13">Leukotriene A-4 hydrolase homolog</fullName>
    </alternativeName>
</protein>
<comment type="similarity">
    <text evidence="4">Belongs to the peptidase M1 family.</text>
</comment>
<evidence type="ECO:0000256" key="17">
    <source>
        <dbReference type="PIRSR" id="PIRSR634015-3"/>
    </source>
</evidence>
<name>A0A314LCB7_NICAT</name>
<comment type="cofactor">
    <cofactor evidence="17">
        <name>Zn(2+)</name>
        <dbReference type="ChEBI" id="CHEBI:29105"/>
    </cofactor>
    <text evidence="17">Binds 1 zinc ion per subunit.</text>
</comment>
<dbReference type="SUPFAM" id="SSF48371">
    <property type="entry name" value="ARM repeat"/>
    <property type="match status" value="1"/>
</dbReference>
<comment type="subcellular location">
    <subcellularLocation>
        <location evidence="3">Cytoplasm</location>
    </subcellularLocation>
</comment>
<dbReference type="Gene3D" id="1.25.40.320">
    <property type="entry name" value="Peptidase M1, leukotriene A4 hydrolase/aminopeptidase C-terminal domain"/>
    <property type="match status" value="1"/>
</dbReference>
<dbReference type="OrthoDB" id="79562at2759"/>
<evidence type="ECO:0000256" key="14">
    <source>
        <dbReference type="ARBA" id="ARBA00071930"/>
    </source>
</evidence>
<evidence type="ECO:0000256" key="5">
    <source>
        <dbReference type="ARBA" id="ARBA00013006"/>
    </source>
</evidence>
<accession>A0A314LCB7</accession>
<evidence type="ECO:0000256" key="15">
    <source>
        <dbReference type="PIRSR" id="PIRSR634015-1"/>
    </source>
</evidence>
<keyword evidence="8 17" id="KW-0479">Metal-binding</keyword>
<comment type="function">
    <text evidence="2">Aminopeptidase that preferentially cleaves di- and tripeptides. Also has low epoxide hydrolase activity (in vitro). Can hydrolyze the epoxide leukotriene LTA(4) but it forms preferentially 5,6-dihydroxy-7,9,11,14-eicosatetraenoic acid rather than the cytokine leukotriene B(4) as the product compared to the homologous mammalian enzyme (in vitro).</text>
</comment>
<dbReference type="SUPFAM" id="SSF55486">
    <property type="entry name" value="Metalloproteases ('zincins'), catalytic domain"/>
    <property type="match status" value="1"/>
</dbReference>
<dbReference type="InterPro" id="IPR014782">
    <property type="entry name" value="Peptidase_M1_dom"/>
</dbReference>
<dbReference type="AlphaFoldDB" id="A0A314LCB7"/>
<dbReference type="Gene3D" id="3.30.2010.30">
    <property type="match status" value="1"/>
</dbReference>
<dbReference type="GeneID" id="109238181"/>
<evidence type="ECO:0000256" key="16">
    <source>
        <dbReference type="PIRSR" id="PIRSR634015-2"/>
    </source>
</evidence>